<accession>A0A2K8MDW3</accession>
<feature type="region of interest" description="Disordered" evidence="1">
    <location>
        <begin position="397"/>
        <end position="447"/>
    </location>
</feature>
<organism evidence="3 4">
    <name type="scientific">Sphingomonas psychrotolerans</name>
    <dbReference type="NCBI Taxonomy" id="1327635"/>
    <lineage>
        <taxon>Bacteria</taxon>
        <taxon>Pseudomonadati</taxon>
        <taxon>Pseudomonadota</taxon>
        <taxon>Alphaproteobacteria</taxon>
        <taxon>Sphingomonadales</taxon>
        <taxon>Sphingomonadaceae</taxon>
        <taxon>Sphingomonas</taxon>
    </lineage>
</organism>
<sequence>MTVRISCRLLFGLILAGTTAGPALAEGTRIYVQTFDPRAAQADGLRILADRPEGLETFTRTAWSAARGTACDEVKQQLPAAILKRDSGARVPPHEISCDFGPATSVAVSASGNNLNTMLRVASNHVRLKIELDAGRPDFYVKVPFSIEATIKAHAGDAGRLLTLDAVTARVDAGKVDVDGATVVGDALLKLAEFAKFDVGAVIAKGVESQRIPVDGVGESFNTALAESAPGQVAQAVSVSLWRQGNVTAVVLVPRFPALPRAPIAGAIIARPSMPDCSDLTVRASAHGPGKLVSPFASPVRFTPGAEVTSGSVQTARVGTPVGQEGVPAERRCRYRIADAPIGANPVVNAAIGRAQRPQRSLTVTPAEQTARAPANNVDFQTAWTLASNPDWLETQERPLAGKLRPGEAVTRPGGAIRAGDTIRGGVRTPATPAAGRKLPGKRKILR</sequence>
<keyword evidence="2" id="KW-0732">Signal</keyword>
<dbReference type="AlphaFoldDB" id="A0A2K8MDW3"/>
<evidence type="ECO:0000313" key="4">
    <source>
        <dbReference type="Proteomes" id="UP000229081"/>
    </source>
</evidence>
<dbReference type="Proteomes" id="UP000229081">
    <property type="component" value="Chromosome"/>
</dbReference>
<evidence type="ECO:0000256" key="2">
    <source>
        <dbReference type="SAM" id="SignalP"/>
    </source>
</evidence>
<name>A0A2K8MDW3_9SPHN</name>
<evidence type="ECO:0000313" key="3">
    <source>
        <dbReference type="EMBL" id="ATY31154.1"/>
    </source>
</evidence>
<feature type="chain" id="PRO_5014648793" evidence="2">
    <location>
        <begin position="26"/>
        <end position="447"/>
    </location>
</feature>
<feature type="signal peptide" evidence="2">
    <location>
        <begin position="1"/>
        <end position="25"/>
    </location>
</feature>
<keyword evidence="4" id="KW-1185">Reference proteome</keyword>
<proteinExistence type="predicted"/>
<protein>
    <submittedName>
        <fullName evidence="3">Uncharacterized protein</fullName>
    </submittedName>
</protein>
<evidence type="ECO:0000256" key="1">
    <source>
        <dbReference type="SAM" id="MobiDB-lite"/>
    </source>
</evidence>
<gene>
    <name evidence="3" type="ORF">CVN68_03465</name>
</gene>
<dbReference type="RefSeq" id="WP_100280965.1">
    <property type="nucleotide sequence ID" value="NZ_CP024923.1"/>
</dbReference>
<reference evidence="3 4" key="1">
    <citation type="submission" date="2017-11" db="EMBL/GenBank/DDBJ databases">
        <title>Complete genome sequence of Sphingomonas sp. Strain Cra20, a psychrotolerant potential plant growth promoting rhizobacteria.</title>
        <authorList>
            <person name="Luo Y."/>
        </authorList>
    </citation>
    <scope>NUCLEOTIDE SEQUENCE [LARGE SCALE GENOMIC DNA]</scope>
    <source>
        <strain evidence="3 4">Cra20</strain>
    </source>
</reference>
<dbReference type="EMBL" id="CP024923">
    <property type="protein sequence ID" value="ATY31154.1"/>
    <property type="molecule type" value="Genomic_DNA"/>
</dbReference>
<dbReference type="KEGG" id="sphc:CVN68_03465"/>